<keyword evidence="3" id="KW-0560">Oxidoreductase</keyword>
<dbReference type="Pfam" id="PF12831">
    <property type="entry name" value="FAD_oxidored"/>
    <property type="match status" value="1"/>
</dbReference>
<reference evidence="6 7" key="1">
    <citation type="submission" date="2020-08" db="EMBL/GenBank/DDBJ databases">
        <title>Bridging the membrane lipid divide: bacteria of the FCB group superphylum have the potential to synthesize archaeal ether lipids.</title>
        <authorList>
            <person name="Villanueva L."/>
            <person name="Von Meijenfeldt F.A.B."/>
            <person name="Westbye A.B."/>
            <person name="Yadav S."/>
            <person name="Hopmans E.C."/>
            <person name="Dutilh B.E."/>
            <person name="Sinninghe Damste J.S."/>
        </authorList>
    </citation>
    <scope>NUCLEOTIDE SEQUENCE [LARGE SCALE GENOMIC DNA]</scope>
    <source>
        <strain evidence="6">NIOZ-UU36</strain>
    </source>
</reference>
<dbReference type="SUPFAM" id="SSF51905">
    <property type="entry name" value="FAD/NAD(P)-binding domain"/>
    <property type="match status" value="1"/>
</dbReference>
<keyword evidence="2" id="KW-0479">Metal-binding</keyword>
<evidence type="ECO:0000256" key="1">
    <source>
        <dbReference type="ARBA" id="ARBA00022485"/>
    </source>
</evidence>
<dbReference type="InterPro" id="IPR039650">
    <property type="entry name" value="HdrA-like"/>
</dbReference>
<name>A0A8J6NJQ3_9CHLR</name>
<dbReference type="GO" id="GO:0016491">
    <property type="term" value="F:oxidoreductase activity"/>
    <property type="evidence" value="ECO:0007669"/>
    <property type="project" value="UniProtKB-KW"/>
</dbReference>
<comment type="caution">
    <text evidence="6">The sequence shown here is derived from an EMBL/GenBank/DDBJ whole genome shotgun (WGS) entry which is preliminary data.</text>
</comment>
<evidence type="ECO:0000256" key="4">
    <source>
        <dbReference type="ARBA" id="ARBA00023004"/>
    </source>
</evidence>
<accession>A0A8J6NJQ3</accession>
<sequence length="453" mass="49652">MKQIKEVSRVVPVMAETDVLVIGSGPAGLAAALSAAREGVSTMLVERYGCFGGVLTQVGVGSMSWYRHEGTTDVEGIGIEFERRAVELSNAWYEPMHPRVTLIQPDLFKVVADRMIQEASIVPLLHCLAVETLMDGNTINGIITESKSGRQAILARRVIDATGDADIAHLSGAPIHKTPVDEMMGVTVMFSCSNVEKARFYDYLKENPKTYKDWSDNWAMETSGKEDDMPTYFLDEPFKRAREDGLIPKDMKSIAGSVGLVTDTGENLGMNLIYMFGYDCTDVWDLTKAEIEGRHQAMLAIEALRRYTPGFENAYLRTFGMTLGTRDSRKIIGRTSLTGHDVRNQAKFEDSIGIFPEFIDGHRLLILPTTGRYFQVPYGVIVPQNIDNLLVAGRCTSGDQISHGAMRNMMACVVTGQGAGVAAALSLKDGVTTAAVDISRVQSALKKQGVRIH</sequence>
<keyword evidence="5" id="KW-0411">Iron-sulfur</keyword>
<dbReference type="Gene3D" id="3.50.50.60">
    <property type="entry name" value="FAD/NAD(P)-binding domain"/>
    <property type="match status" value="1"/>
</dbReference>
<gene>
    <name evidence="6" type="ORF">H8E29_02655</name>
</gene>
<evidence type="ECO:0000256" key="3">
    <source>
        <dbReference type="ARBA" id="ARBA00023002"/>
    </source>
</evidence>
<evidence type="ECO:0000313" key="7">
    <source>
        <dbReference type="Proteomes" id="UP000614469"/>
    </source>
</evidence>
<organism evidence="6 7">
    <name type="scientific">Candidatus Desulfolinea nitratireducens</name>
    <dbReference type="NCBI Taxonomy" id="2841698"/>
    <lineage>
        <taxon>Bacteria</taxon>
        <taxon>Bacillati</taxon>
        <taxon>Chloroflexota</taxon>
        <taxon>Anaerolineae</taxon>
        <taxon>Anaerolineales</taxon>
        <taxon>Anaerolineales incertae sedis</taxon>
        <taxon>Candidatus Desulfolinea</taxon>
    </lineage>
</organism>
<protein>
    <submittedName>
        <fullName evidence="6">FAD-dependent oxidoreductase</fullName>
    </submittedName>
</protein>
<dbReference type="AlphaFoldDB" id="A0A8J6NJQ3"/>
<evidence type="ECO:0000313" key="6">
    <source>
        <dbReference type="EMBL" id="MBC8334141.1"/>
    </source>
</evidence>
<dbReference type="InterPro" id="IPR036188">
    <property type="entry name" value="FAD/NAD-bd_sf"/>
</dbReference>
<keyword evidence="4" id="KW-0408">Iron</keyword>
<dbReference type="PRINTS" id="PR00411">
    <property type="entry name" value="PNDRDTASEI"/>
</dbReference>
<evidence type="ECO:0000256" key="5">
    <source>
        <dbReference type="ARBA" id="ARBA00023014"/>
    </source>
</evidence>
<dbReference type="EMBL" id="JACNJN010000050">
    <property type="protein sequence ID" value="MBC8334141.1"/>
    <property type="molecule type" value="Genomic_DNA"/>
</dbReference>
<dbReference type="GO" id="GO:0046872">
    <property type="term" value="F:metal ion binding"/>
    <property type="evidence" value="ECO:0007669"/>
    <property type="project" value="UniProtKB-KW"/>
</dbReference>
<dbReference type="GO" id="GO:0051539">
    <property type="term" value="F:4 iron, 4 sulfur cluster binding"/>
    <property type="evidence" value="ECO:0007669"/>
    <property type="project" value="UniProtKB-KW"/>
</dbReference>
<dbReference type="Proteomes" id="UP000614469">
    <property type="component" value="Unassembled WGS sequence"/>
</dbReference>
<dbReference type="PANTHER" id="PTHR43498:SF1">
    <property type="entry name" value="COB--COM HETERODISULFIDE REDUCTASE IRON-SULFUR SUBUNIT A"/>
    <property type="match status" value="1"/>
</dbReference>
<dbReference type="PANTHER" id="PTHR43498">
    <property type="entry name" value="FERREDOXIN:COB-COM HETERODISULFIDE REDUCTASE SUBUNIT A"/>
    <property type="match status" value="1"/>
</dbReference>
<proteinExistence type="predicted"/>
<keyword evidence="1" id="KW-0004">4Fe-4S</keyword>
<evidence type="ECO:0000256" key="2">
    <source>
        <dbReference type="ARBA" id="ARBA00022723"/>
    </source>
</evidence>